<gene>
    <name evidence="1" type="ORF">MPSYJ_31960</name>
</gene>
<protein>
    <recommendedName>
        <fullName evidence="3">4Fe-4S Wbl-type domain-containing protein</fullName>
    </recommendedName>
</protein>
<dbReference type="RefSeq" id="WP_163723154.1">
    <property type="nucleotide sequence ID" value="NZ_AP022574.1"/>
</dbReference>
<evidence type="ECO:0008006" key="3">
    <source>
        <dbReference type="Google" id="ProtNLM"/>
    </source>
</evidence>
<reference evidence="1 2" key="1">
    <citation type="journal article" date="2019" name="Emerg. Microbes Infect.">
        <title>Comprehensive subspecies identification of 175 nontuberculous mycobacteria species based on 7547 genomic profiles.</title>
        <authorList>
            <person name="Matsumoto Y."/>
            <person name="Kinjo T."/>
            <person name="Motooka D."/>
            <person name="Nabeya D."/>
            <person name="Jung N."/>
            <person name="Uechi K."/>
            <person name="Horii T."/>
            <person name="Iida T."/>
            <person name="Fujita J."/>
            <person name="Nakamura S."/>
        </authorList>
    </citation>
    <scope>NUCLEOTIDE SEQUENCE [LARGE SCALE GENOMIC DNA]</scope>
    <source>
        <strain evidence="1 2">JCM 13323</strain>
    </source>
</reference>
<organism evidence="1 2">
    <name type="scientific">Mycolicibacterium psychrotolerans</name>
    <dbReference type="NCBI Taxonomy" id="216929"/>
    <lineage>
        <taxon>Bacteria</taxon>
        <taxon>Bacillati</taxon>
        <taxon>Actinomycetota</taxon>
        <taxon>Actinomycetes</taxon>
        <taxon>Mycobacteriales</taxon>
        <taxon>Mycobacteriaceae</taxon>
        <taxon>Mycolicibacterium</taxon>
    </lineage>
</organism>
<evidence type="ECO:0000313" key="1">
    <source>
        <dbReference type="EMBL" id="BBX69735.1"/>
    </source>
</evidence>
<keyword evidence="2" id="KW-1185">Reference proteome</keyword>
<dbReference type="Proteomes" id="UP000466514">
    <property type="component" value="Chromosome"/>
</dbReference>
<proteinExistence type="predicted"/>
<sequence length="97" mass="10545">MTDWNTMRALLESIPDLDGARCKHKSDLFERTIGEHRMTGQITTTELDDARSAALRQCAACPALDPCRAWLDALPAAQRPRGVIAGQIVNTSGAVKP</sequence>
<dbReference type="EMBL" id="AP022574">
    <property type="protein sequence ID" value="BBX69735.1"/>
    <property type="molecule type" value="Genomic_DNA"/>
</dbReference>
<dbReference type="KEGG" id="mpsc:MPSYJ_31960"/>
<evidence type="ECO:0000313" key="2">
    <source>
        <dbReference type="Proteomes" id="UP000466514"/>
    </source>
</evidence>
<dbReference type="AlphaFoldDB" id="A0A7I7MC46"/>
<accession>A0A7I7MC46</accession>
<name>A0A7I7MC46_9MYCO</name>